<dbReference type="AlphaFoldDB" id="A0A4R5DKY9"/>
<sequence>MNNRLSVLLSATIISFVVMFVPGRGFAQQKLASNRLDYHLSWDGRSSLLKVDLFYNTHLADSTVFQFGNPNPGGLTNIFGVLQNIKADRNDSLRIAGQDRQIIVRHQTPGVKKLHYEIDGTPVLDPKRARPNEAFRPSITSGFFYSLGYNLFMDVADSSYTELSFAWDSWPENMPYFVSSDPKAKPNERQIVPNGERNNVLLQMNENLQRKEYVVNKIPTYLITSNSDSASDMQQGMDPLVTKFIPKVREFWQDYDFKFYFVSMIPLLTKVPPTMTGIGLKNGFGTRYTGALDTEKIATIAHEVSHTWIGGRMQLKSVGMENEWFNEGFNDYIAIYNLARAGLFDKAAFLKYTNEEILGQYYRNPENTTPGDSIEKNFWKSRNFEKIPYHRGFIYGFYLDNQIRLSSGSKSNIRDFLLLLYKQNRKNKKQVFALSDFTEALSAFLPKDQIISEIKTYMHQGKVLDFRTVKLIDAFSLSYQDRVPKISISDKVSIKEIYR</sequence>
<dbReference type="EMBL" id="SMFL01000005">
    <property type="protein sequence ID" value="TDE14872.1"/>
    <property type="molecule type" value="Genomic_DNA"/>
</dbReference>
<dbReference type="Proteomes" id="UP000294850">
    <property type="component" value="Unassembled WGS sequence"/>
</dbReference>
<gene>
    <name evidence="1" type="ORF">E0F88_16980</name>
</gene>
<accession>A0A4R5DKY9</accession>
<reference evidence="1 2" key="1">
    <citation type="submission" date="2019-03" db="EMBL/GenBank/DDBJ databases">
        <title>Dyadobacter AR-3-6 sp. nov., isolated from arctic soil.</title>
        <authorList>
            <person name="Chaudhary D.K."/>
        </authorList>
    </citation>
    <scope>NUCLEOTIDE SEQUENCE [LARGE SCALE GENOMIC DNA]</scope>
    <source>
        <strain evidence="1 2">AR-3-6</strain>
    </source>
</reference>
<evidence type="ECO:0000313" key="1">
    <source>
        <dbReference type="EMBL" id="TDE14872.1"/>
    </source>
</evidence>
<organism evidence="1 2">
    <name type="scientific">Dyadobacter psychrotolerans</name>
    <dbReference type="NCBI Taxonomy" id="2541721"/>
    <lineage>
        <taxon>Bacteria</taxon>
        <taxon>Pseudomonadati</taxon>
        <taxon>Bacteroidota</taxon>
        <taxon>Cytophagia</taxon>
        <taxon>Cytophagales</taxon>
        <taxon>Spirosomataceae</taxon>
        <taxon>Dyadobacter</taxon>
    </lineage>
</organism>
<dbReference type="SUPFAM" id="SSF55486">
    <property type="entry name" value="Metalloproteases ('zincins'), catalytic domain"/>
    <property type="match status" value="1"/>
</dbReference>
<dbReference type="RefSeq" id="WP_131959456.1">
    <property type="nucleotide sequence ID" value="NZ_SMFL01000005.1"/>
</dbReference>
<evidence type="ECO:0000313" key="2">
    <source>
        <dbReference type="Proteomes" id="UP000294850"/>
    </source>
</evidence>
<name>A0A4R5DKY9_9BACT</name>
<keyword evidence="2" id="KW-1185">Reference proteome</keyword>
<dbReference type="Gene3D" id="1.10.390.10">
    <property type="entry name" value="Neutral Protease Domain 2"/>
    <property type="match status" value="1"/>
</dbReference>
<comment type="caution">
    <text evidence="1">The sequence shown here is derived from an EMBL/GenBank/DDBJ whole genome shotgun (WGS) entry which is preliminary data.</text>
</comment>
<dbReference type="InterPro" id="IPR027268">
    <property type="entry name" value="Peptidase_M4/M1_CTD_sf"/>
</dbReference>
<proteinExistence type="predicted"/>
<protein>
    <submittedName>
        <fullName evidence="1">Uncharacterized protein</fullName>
    </submittedName>
</protein>
<dbReference type="OrthoDB" id="9778516at2"/>